<dbReference type="CDD" id="cd06171">
    <property type="entry name" value="Sigma70_r4"/>
    <property type="match status" value="1"/>
</dbReference>
<name>A0ABW8SZ92_9CLOT</name>
<dbReference type="InterPro" id="IPR013324">
    <property type="entry name" value="RNA_pol_sigma_r3/r4-like"/>
</dbReference>
<protein>
    <submittedName>
        <fullName evidence="7">RNA polymerase sigma factor</fullName>
    </submittedName>
</protein>
<dbReference type="InterPro" id="IPR013249">
    <property type="entry name" value="RNA_pol_sigma70_r4_t2"/>
</dbReference>
<dbReference type="RefSeq" id="WP_406768185.1">
    <property type="nucleotide sequence ID" value="NZ_JBJHZZ010000001.1"/>
</dbReference>
<dbReference type="SUPFAM" id="SSF88659">
    <property type="entry name" value="Sigma3 and sigma4 domains of RNA polymerase sigma factors"/>
    <property type="match status" value="1"/>
</dbReference>
<dbReference type="PANTHER" id="PTHR43133:SF57">
    <property type="entry name" value="RNA POLYMERASE SIGMA-70 FACTOR"/>
    <property type="match status" value="1"/>
</dbReference>
<keyword evidence="4" id="KW-0804">Transcription</keyword>
<gene>
    <name evidence="7" type="ORF">ACJDUG_01920</name>
</gene>
<dbReference type="Proteomes" id="UP001623591">
    <property type="component" value="Unassembled WGS sequence"/>
</dbReference>
<dbReference type="InterPro" id="IPR014284">
    <property type="entry name" value="RNA_pol_sigma-70_dom"/>
</dbReference>
<keyword evidence="3" id="KW-0731">Sigma factor</keyword>
<dbReference type="Gene3D" id="1.10.10.10">
    <property type="entry name" value="Winged helix-like DNA-binding domain superfamily/Winged helix DNA-binding domain"/>
    <property type="match status" value="1"/>
</dbReference>
<dbReference type="EMBL" id="JBJHZZ010000001">
    <property type="protein sequence ID" value="MFL0245733.1"/>
    <property type="molecule type" value="Genomic_DNA"/>
</dbReference>
<dbReference type="NCBIfam" id="TIGR02937">
    <property type="entry name" value="sigma70-ECF"/>
    <property type="match status" value="1"/>
</dbReference>
<dbReference type="InterPro" id="IPR007627">
    <property type="entry name" value="RNA_pol_sigma70_r2"/>
</dbReference>
<evidence type="ECO:0000259" key="6">
    <source>
        <dbReference type="Pfam" id="PF08281"/>
    </source>
</evidence>
<sequence>MEAERNIIMKVDDEESIGKLCNSTWEAVYRFVYYKVQNQEEAEDITQETYIKAIRYIRNNRAKIDNTIGFLKTVSLNVMRDRWRKNKRQGTLINIDDINPKDAAIRDLTEDIGQQDAVQNALLKLNEDQRSVIDLRILKGYSVADTAKKMDKTEGNIRTLQFRALQNLSKLLKNDFK</sequence>
<accession>A0ABW8SZ92</accession>
<comment type="similarity">
    <text evidence="1">Belongs to the sigma-70 factor family. ECF subfamily.</text>
</comment>
<dbReference type="Pfam" id="PF04542">
    <property type="entry name" value="Sigma70_r2"/>
    <property type="match status" value="1"/>
</dbReference>
<evidence type="ECO:0000313" key="8">
    <source>
        <dbReference type="Proteomes" id="UP001623591"/>
    </source>
</evidence>
<dbReference type="InterPro" id="IPR036388">
    <property type="entry name" value="WH-like_DNA-bd_sf"/>
</dbReference>
<keyword evidence="2" id="KW-0805">Transcription regulation</keyword>
<dbReference type="PANTHER" id="PTHR43133">
    <property type="entry name" value="RNA POLYMERASE ECF-TYPE SIGMA FACTO"/>
    <property type="match status" value="1"/>
</dbReference>
<proteinExistence type="inferred from homology"/>
<keyword evidence="8" id="KW-1185">Reference proteome</keyword>
<evidence type="ECO:0000313" key="7">
    <source>
        <dbReference type="EMBL" id="MFL0245733.1"/>
    </source>
</evidence>
<evidence type="ECO:0000256" key="4">
    <source>
        <dbReference type="ARBA" id="ARBA00023163"/>
    </source>
</evidence>
<evidence type="ECO:0000256" key="3">
    <source>
        <dbReference type="ARBA" id="ARBA00023082"/>
    </source>
</evidence>
<dbReference type="Pfam" id="PF08281">
    <property type="entry name" value="Sigma70_r4_2"/>
    <property type="match status" value="1"/>
</dbReference>
<reference evidence="7 8" key="1">
    <citation type="submission" date="2024-11" db="EMBL/GenBank/DDBJ databases">
        <authorList>
            <person name="Heng Y.C."/>
            <person name="Lim A.C.H."/>
            <person name="Lee J.K.Y."/>
            <person name="Kittelmann S."/>
        </authorList>
    </citation>
    <scope>NUCLEOTIDE SEQUENCE [LARGE SCALE GENOMIC DNA]</scope>
    <source>
        <strain evidence="7 8">WILCCON 0185</strain>
    </source>
</reference>
<evidence type="ECO:0000259" key="5">
    <source>
        <dbReference type="Pfam" id="PF04542"/>
    </source>
</evidence>
<comment type="caution">
    <text evidence="7">The sequence shown here is derived from an EMBL/GenBank/DDBJ whole genome shotgun (WGS) entry which is preliminary data.</text>
</comment>
<dbReference type="InterPro" id="IPR039425">
    <property type="entry name" value="RNA_pol_sigma-70-like"/>
</dbReference>
<dbReference type="SUPFAM" id="SSF88946">
    <property type="entry name" value="Sigma2 domain of RNA polymerase sigma factors"/>
    <property type="match status" value="1"/>
</dbReference>
<feature type="domain" description="RNA polymerase sigma factor 70 region 4 type 2" evidence="6">
    <location>
        <begin position="116"/>
        <end position="168"/>
    </location>
</feature>
<evidence type="ECO:0000256" key="2">
    <source>
        <dbReference type="ARBA" id="ARBA00023015"/>
    </source>
</evidence>
<feature type="domain" description="RNA polymerase sigma-70 region 2" evidence="5">
    <location>
        <begin position="27"/>
        <end position="88"/>
    </location>
</feature>
<evidence type="ECO:0000256" key="1">
    <source>
        <dbReference type="ARBA" id="ARBA00010641"/>
    </source>
</evidence>
<dbReference type="InterPro" id="IPR013325">
    <property type="entry name" value="RNA_pol_sigma_r2"/>
</dbReference>
<dbReference type="Gene3D" id="1.10.1740.10">
    <property type="match status" value="1"/>
</dbReference>
<organism evidence="7 8">
    <name type="scientific">Candidatus Clostridium stratigraminis</name>
    <dbReference type="NCBI Taxonomy" id="3381661"/>
    <lineage>
        <taxon>Bacteria</taxon>
        <taxon>Bacillati</taxon>
        <taxon>Bacillota</taxon>
        <taxon>Clostridia</taxon>
        <taxon>Eubacteriales</taxon>
        <taxon>Clostridiaceae</taxon>
        <taxon>Clostridium</taxon>
    </lineage>
</organism>